<dbReference type="InterPro" id="IPR035897">
    <property type="entry name" value="Toll_tir_struct_dom_sf"/>
</dbReference>
<organism evidence="1 2">
    <name type="scientific">Qipengyuania citrea LAMA 915</name>
    <dbReference type="NCBI Taxonomy" id="1306953"/>
    <lineage>
        <taxon>Bacteria</taxon>
        <taxon>Pseudomonadati</taxon>
        <taxon>Pseudomonadota</taxon>
        <taxon>Alphaproteobacteria</taxon>
        <taxon>Sphingomonadales</taxon>
        <taxon>Erythrobacteraceae</taxon>
        <taxon>Qipengyuania</taxon>
    </lineage>
</organism>
<dbReference type="AlphaFoldDB" id="A0A0L1KHY3"/>
<dbReference type="Proteomes" id="UP000037446">
    <property type="component" value="Unassembled WGS sequence"/>
</dbReference>
<dbReference type="EMBL" id="JYNE01000009">
    <property type="protein sequence ID" value="KNH03437.1"/>
    <property type="molecule type" value="Genomic_DNA"/>
</dbReference>
<accession>A0A0L1KHY3</accession>
<comment type="caution">
    <text evidence="1">The sequence shown here is derived from an EMBL/GenBank/DDBJ whole genome shotgun (WGS) entry which is preliminary data.</text>
</comment>
<dbReference type="RefSeq" id="WP_050599135.1">
    <property type="nucleotide sequence ID" value="NZ_JYNE01000009.1"/>
</dbReference>
<dbReference type="PATRIC" id="fig|1306953.7.peg.1812"/>
<proteinExistence type="predicted"/>
<dbReference type="SUPFAM" id="SSF52200">
    <property type="entry name" value="Toll/Interleukin receptor TIR domain"/>
    <property type="match status" value="1"/>
</dbReference>
<protein>
    <recommendedName>
        <fullName evidence="3">TIR domain-containing protein</fullName>
    </recommendedName>
</protein>
<reference evidence="1" key="1">
    <citation type="submission" date="2015-02" db="EMBL/GenBank/DDBJ databases">
        <authorList>
            <person name="Chooi Y.-H."/>
        </authorList>
    </citation>
    <scope>NUCLEOTIDE SEQUENCE [LARGE SCALE GENOMIC DNA]</scope>
    <source>
        <strain evidence="1">LAMA 915</strain>
    </source>
</reference>
<dbReference type="Gene3D" id="3.40.50.10140">
    <property type="entry name" value="Toll/interleukin-1 receptor homology (TIR) domain"/>
    <property type="match status" value="1"/>
</dbReference>
<gene>
    <name evidence="1" type="ORF">J121_1766</name>
</gene>
<evidence type="ECO:0000313" key="2">
    <source>
        <dbReference type="Proteomes" id="UP000037446"/>
    </source>
</evidence>
<dbReference type="STRING" id="1306953.J121_1766"/>
<evidence type="ECO:0008006" key="3">
    <source>
        <dbReference type="Google" id="ProtNLM"/>
    </source>
</evidence>
<sequence length="184" mass="21836">MLTVEQVRTAAQQERVRTAKSDKAILEAAAERPSKRYDIFLSHSFRDRELIVGTRELIMQRNLSVYVDWIDDRDLDREAVDGETAERLREKMRVSDTLFYAHTPSASISRWCPWELGYFDALHYPDRQVFILPVLEGSEGYPGQEYLSLYPLVDLDTYKHEPRRVREEQEHERRMWRAAFGVRR</sequence>
<name>A0A0L1KHY3_9SPHN</name>
<evidence type="ECO:0000313" key="1">
    <source>
        <dbReference type="EMBL" id="KNH03437.1"/>
    </source>
</evidence>